<accession>A0ACB5TL28</accession>
<reference evidence="1" key="1">
    <citation type="submission" date="2023-04" db="EMBL/GenBank/DDBJ databases">
        <title>Candida boidinii NBRC 1967.</title>
        <authorList>
            <person name="Ichikawa N."/>
            <person name="Sato H."/>
            <person name="Tonouchi N."/>
        </authorList>
    </citation>
    <scope>NUCLEOTIDE SEQUENCE</scope>
    <source>
        <strain evidence="1">NBRC 1967</strain>
    </source>
</reference>
<dbReference type="Proteomes" id="UP001165101">
    <property type="component" value="Unassembled WGS sequence"/>
</dbReference>
<protein>
    <submittedName>
        <fullName evidence="1">Unnamed protein product</fullName>
    </submittedName>
</protein>
<sequence length="586" mass="67912">MSKKDNLLWKLDVLQVKFEKITPRYGTTKAILKSKDKKKIDKIIGKNTNHIKAKEQILALQTDICERKFHSSLIKLNRILKKNIKTISNKSKNTDINPLNIFINENGDKQLDDLVHSKIVKIAESVFTKTKLSKLNPPDFLPNWCKLAIRDINNEYNPKFQYKKQTQELNNLISKLYNDKSVKELLKSIEASFAIILGPVDKELSNAKELEDEAKEDFESDDDSDDSDDSSDSDDDESESHISKKNISNEENSGEPHQYDPDLLCDQYKAYVIGTDDEEEEDEEEPDFKNSSVNYNEVTDEEPSEDEEIVDADAVSPVDQEENDIEMADKLYDQYKDYVGGSSDEDEGEEIVLDKEIDYEQVTDEEPSEEEEDIDLEKIQEIQDKEFEDAKKIKKSLMNDEFFEEDEKDRKKREKKEKKEKKQKDKLALPALATGYYSGGESDSDVDKDEVAQQATKVRKNRRGQRARQKIWEKKFGTGANHVKKESERVKSDKERKKLEFEERARKRMEKQKIIDEKNLRRGYGGSKDMYDRNNSGSSSNNNNRYDSPQPQADKPEKLHPSWEAKKKAEESLQNVKFSGKKITFD</sequence>
<name>A0ACB5TL28_CANBO</name>
<organism evidence="1 2">
    <name type="scientific">Candida boidinii</name>
    <name type="common">Yeast</name>
    <dbReference type="NCBI Taxonomy" id="5477"/>
    <lineage>
        <taxon>Eukaryota</taxon>
        <taxon>Fungi</taxon>
        <taxon>Dikarya</taxon>
        <taxon>Ascomycota</taxon>
        <taxon>Saccharomycotina</taxon>
        <taxon>Pichiomycetes</taxon>
        <taxon>Pichiales</taxon>
        <taxon>Pichiaceae</taxon>
        <taxon>Ogataea</taxon>
        <taxon>Ogataea/Candida clade</taxon>
    </lineage>
</organism>
<keyword evidence="2" id="KW-1185">Reference proteome</keyword>
<comment type="caution">
    <text evidence="1">The sequence shown here is derived from an EMBL/GenBank/DDBJ whole genome shotgun (WGS) entry which is preliminary data.</text>
</comment>
<evidence type="ECO:0000313" key="2">
    <source>
        <dbReference type="Proteomes" id="UP001165101"/>
    </source>
</evidence>
<dbReference type="EMBL" id="BSXV01000743">
    <property type="protein sequence ID" value="GME90439.1"/>
    <property type="molecule type" value="Genomic_DNA"/>
</dbReference>
<evidence type="ECO:0000313" key="1">
    <source>
        <dbReference type="EMBL" id="GME90439.1"/>
    </source>
</evidence>
<gene>
    <name evidence="1" type="ORF">Cboi01_000184600</name>
</gene>
<proteinExistence type="predicted"/>